<dbReference type="Pfam" id="PF00018">
    <property type="entry name" value="SH3_1"/>
    <property type="match status" value="1"/>
</dbReference>
<comment type="caution">
    <text evidence="6">The sequence shown here is derived from an EMBL/GenBank/DDBJ whole genome shotgun (WGS) entry which is preliminary data.</text>
</comment>
<dbReference type="CDD" id="cd00174">
    <property type="entry name" value="SH3"/>
    <property type="match status" value="1"/>
</dbReference>
<feature type="region of interest" description="Disordered" evidence="3">
    <location>
        <begin position="71"/>
        <end position="108"/>
    </location>
</feature>
<keyword evidence="7" id="KW-1185">Reference proteome</keyword>
<sequence length="255" mass="28000">MPEVDEEPVWGLAREDFDGSEFGPEYLSFNEGQELGILSKETDGWALGVLKKGTELVQGWFPPDFWSSKGSLAPPRSSGLHQAHQEKKAKNGKGSKGAKGEGAEAEEESTTLADGVVKVFFAERRYGFVDCNGLDVFLHLSDCGQHTPRVGDLVRFMIERRACNPKQMQAKMLVSALSIGLIKPISRSMSSLLTSLRKLFLVAMPGAPSSVLAPRRKLFLLRFVVVLVESLFAVFSLLLCLLVCGLAHSRSFRGR</sequence>
<evidence type="ECO:0000313" key="7">
    <source>
        <dbReference type="Proteomes" id="UP001642484"/>
    </source>
</evidence>
<evidence type="ECO:0000256" key="2">
    <source>
        <dbReference type="PROSITE-ProRule" id="PRU00192"/>
    </source>
</evidence>
<evidence type="ECO:0000259" key="5">
    <source>
        <dbReference type="PROSITE" id="PS50002"/>
    </source>
</evidence>
<dbReference type="SUPFAM" id="SSF50044">
    <property type="entry name" value="SH3-domain"/>
    <property type="match status" value="1"/>
</dbReference>
<evidence type="ECO:0000313" key="6">
    <source>
        <dbReference type="EMBL" id="CAK9006635.1"/>
    </source>
</evidence>
<evidence type="ECO:0000256" key="4">
    <source>
        <dbReference type="SAM" id="Phobius"/>
    </source>
</evidence>
<dbReference type="Gene3D" id="2.40.50.140">
    <property type="entry name" value="Nucleic acid-binding proteins"/>
    <property type="match status" value="1"/>
</dbReference>
<keyword evidence="4" id="KW-0812">Transmembrane</keyword>
<keyword evidence="4" id="KW-1133">Transmembrane helix</keyword>
<dbReference type="InterPro" id="IPR012340">
    <property type="entry name" value="NA-bd_OB-fold"/>
</dbReference>
<dbReference type="InterPro" id="IPR036028">
    <property type="entry name" value="SH3-like_dom_sf"/>
</dbReference>
<dbReference type="EMBL" id="CAXAMN010003869">
    <property type="protein sequence ID" value="CAK9006635.1"/>
    <property type="molecule type" value="Genomic_DNA"/>
</dbReference>
<keyword evidence="1 2" id="KW-0728">SH3 domain</keyword>
<gene>
    <name evidence="6" type="ORF">CCMP2556_LOCUS8501</name>
</gene>
<feature type="transmembrane region" description="Helical" evidence="4">
    <location>
        <begin position="219"/>
        <end position="247"/>
    </location>
</feature>
<name>A0ABP0IX48_9DINO</name>
<evidence type="ECO:0000256" key="3">
    <source>
        <dbReference type="SAM" id="MobiDB-lite"/>
    </source>
</evidence>
<organism evidence="6 7">
    <name type="scientific">Durusdinium trenchii</name>
    <dbReference type="NCBI Taxonomy" id="1381693"/>
    <lineage>
        <taxon>Eukaryota</taxon>
        <taxon>Sar</taxon>
        <taxon>Alveolata</taxon>
        <taxon>Dinophyceae</taxon>
        <taxon>Suessiales</taxon>
        <taxon>Symbiodiniaceae</taxon>
        <taxon>Durusdinium</taxon>
    </lineage>
</organism>
<evidence type="ECO:0000256" key="1">
    <source>
        <dbReference type="ARBA" id="ARBA00022443"/>
    </source>
</evidence>
<protein>
    <recommendedName>
        <fullName evidence="5">SH3 domain-containing protein</fullName>
    </recommendedName>
</protein>
<dbReference type="Proteomes" id="UP001642484">
    <property type="component" value="Unassembled WGS sequence"/>
</dbReference>
<dbReference type="InterPro" id="IPR001452">
    <property type="entry name" value="SH3_domain"/>
</dbReference>
<accession>A0ABP0IX48</accession>
<keyword evidence="4" id="KW-0472">Membrane</keyword>
<dbReference type="SUPFAM" id="SSF50249">
    <property type="entry name" value="Nucleic acid-binding proteins"/>
    <property type="match status" value="1"/>
</dbReference>
<dbReference type="PROSITE" id="PS50002">
    <property type="entry name" value="SH3"/>
    <property type="match status" value="1"/>
</dbReference>
<reference evidence="6 7" key="1">
    <citation type="submission" date="2024-02" db="EMBL/GenBank/DDBJ databases">
        <authorList>
            <person name="Chen Y."/>
            <person name="Shah S."/>
            <person name="Dougan E. K."/>
            <person name="Thang M."/>
            <person name="Chan C."/>
        </authorList>
    </citation>
    <scope>NUCLEOTIDE SEQUENCE [LARGE SCALE GENOMIC DNA]</scope>
</reference>
<feature type="domain" description="SH3" evidence="5">
    <location>
        <begin position="6"/>
        <end position="71"/>
    </location>
</feature>
<proteinExistence type="predicted"/>
<dbReference type="Gene3D" id="2.30.30.40">
    <property type="entry name" value="SH3 Domains"/>
    <property type="match status" value="1"/>
</dbReference>